<reference evidence="1 2" key="1">
    <citation type="submission" date="2018-09" db="EMBL/GenBank/DDBJ databases">
        <authorList>
            <person name="Livingstone P.G."/>
            <person name="Whitworth D.E."/>
        </authorList>
    </citation>
    <scope>NUCLEOTIDE SEQUENCE [LARGE SCALE GENOMIC DNA]</scope>
    <source>
        <strain evidence="1 2">CA031B</strain>
    </source>
</reference>
<dbReference type="RefSeq" id="WP_120583508.1">
    <property type="nucleotide sequence ID" value="NZ_RAWI01000041.1"/>
</dbReference>
<organism evidence="1 2">
    <name type="scientific">Corallococcus praedator</name>
    <dbReference type="NCBI Taxonomy" id="2316724"/>
    <lineage>
        <taxon>Bacteria</taxon>
        <taxon>Pseudomonadati</taxon>
        <taxon>Myxococcota</taxon>
        <taxon>Myxococcia</taxon>
        <taxon>Myxococcales</taxon>
        <taxon>Cystobacterineae</taxon>
        <taxon>Myxococcaceae</taxon>
        <taxon>Corallococcus</taxon>
    </lineage>
</organism>
<name>A0ABX9QMK9_9BACT</name>
<evidence type="ECO:0000313" key="2">
    <source>
        <dbReference type="Proteomes" id="UP000278907"/>
    </source>
</evidence>
<dbReference type="EMBL" id="RAWI01000041">
    <property type="protein sequence ID" value="RKI13175.1"/>
    <property type="molecule type" value="Genomic_DNA"/>
</dbReference>
<accession>A0ABX9QMK9</accession>
<dbReference type="InterPro" id="IPR012663">
    <property type="entry name" value="CHP02450_Tryp"/>
</dbReference>
<protein>
    <submittedName>
        <fullName evidence="1">Uncharacterized protein</fullName>
    </submittedName>
</protein>
<evidence type="ECO:0000313" key="1">
    <source>
        <dbReference type="EMBL" id="RKI13175.1"/>
    </source>
</evidence>
<gene>
    <name evidence="1" type="ORF">D7Y13_08135</name>
</gene>
<comment type="caution">
    <text evidence="1">The sequence shown here is derived from an EMBL/GenBank/DDBJ whole genome shotgun (WGS) entry which is preliminary data.</text>
</comment>
<keyword evidence="2" id="KW-1185">Reference proteome</keyword>
<dbReference type="Proteomes" id="UP000278907">
    <property type="component" value="Unassembled WGS sequence"/>
</dbReference>
<sequence>MGSRWTAVQPREQEKHFVVLRWVGEGNDPLQGLDADVVHWRSGCR</sequence>
<dbReference type="Pfam" id="PF09493">
    <property type="entry name" value="DUF2389"/>
    <property type="match status" value="1"/>
</dbReference>
<proteinExistence type="predicted"/>